<gene>
    <name evidence="1" type="ORF">SNOG_10432</name>
</gene>
<dbReference type="GeneID" id="5977609"/>
<dbReference type="AlphaFoldDB" id="Q0UCT2"/>
<dbReference type="HOGENOM" id="CLU_3359917_0_0_1"/>
<protein>
    <submittedName>
        <fullName evidence="1">Uncharacterized protein</fullName>
    </submittedName>
</protein>
<dbReference type="InParanoid" id="Q0UCT2"/>
<evidence type="ECO:0000313" key="1">
    <source>
        <dbReference type="EMBL" id="EAT81826.1"/>
    </source>
</evidence>
<accession>Q0UCT2</accession>
<dbReference type="Proteomes" id="UP000001055">
    <property type="component" value="Unassembled WGS sequence"/>
</dbReference>
<name>Q0UCT2_PHANO</name>
<dbReference type="RefSeq" id="XP_001800702.1">
    <property type="nucleotide sequence ID" value="XM_001800650.1"/>
</dbReference>
<dbReference type="EMBL" id="CH445341">
    <property type="protein sequence ID" value="EAT81826.1"/>
    <property type="molecule type" value="Genomic_DNA"/>
</dbReference>
<reference evidence="2" key="1">
    <citation type="journal article" date="2007" name="Plant Cell">
        <title>Dothideomycete-plant interactions illuminated by genome sequencing and EST analysis of the wheat pathogen Stagonospora nodorum.</title>
        <authorList>
            <person name="Hane J.K."/>
            <person name="Lowe R.G."/>
            <person name="Solomon P.S."/>
            <person name="Tan K.C."/>
            <person name="Schoch C.L."/>
            <person name="Spatafora J.W."/>
            <person name="Crous P.W."/>
            <person name="Kodira C."/>
            <person name="Birren B.W."/>
            <person name="Galagan J.E."/>
            <person name="Torriani S.F."/>
            <person name="McDonald B.A."/>
            <person name="Oliver R.P."/>
        </authorList>
    </citation>
    <scope>NUCLEOTIDE SEQUENCE [LARGE SCALE GENOMIC DNA]</scope>
    <source>
        <strain evidence="2">SN15 / ATCC MYA-4574 / FGSC 10173</strain>
    </source>
</reference>
<organism evidence="1 2">
    <name type="scientific">Phaeosphaeria nodorum (strain SN15 / ATCC MYA-4574 / FGSC 10173)</name>
    <name type="common">Glume blotch fungus</name>
    <name type="synonym">Parastagonospora nodorum</name>
    <dbReference type="NCBI Taxonomy" id="321614"/>
    <lineage>
        <taxon>Eukaryota</taxon>
        <taxon>Fungi</taxon>
        <taxon>Dikarya</taxon>
        <taxon>Ascomycota</taxon>
        <taxon>Pezizomycotina</taxon>
        <taxon>Dothideomycetes</taxon>
        <taxon>Pleosporomycetidae</taxon>
        <taxon>Pleosporales</taxon>
        <taxon>Pleosporineae</taxon>
        <taxon>Phaeosphaeriaceae</taxon>
        <taxon>Parastagonospora</taxon>
    </lineage>
</organism>
<sequence>MQRISRTTVSGRSSPVPGDVTRFDLGMLASCRVDFK</sequence>
<dbReference type="KEGG" id="pno:SNOG_10432"/>
<proteinExistence type="predicted"/>
<evidence type="ECO:0000313" key="2">
    <source>
        <dbReference type="Proteomes" id="UP000001055"/>
    </source>
</evidence>